<dbReference type="RefSeq" id="WP_141447134.1">
    <property type="nucleotide sequence ID" value="NZ_CP041217.1"/>
</dbReference>
<dbReference type="Proteomes" id="UP000316968">
    <property type="component" value="Chromosome"/>
</dbReference>
<dbReference type="Gene3D" id="3.30.420.40">
    <property type="match status" value="2"/>
</dbReference>
<evidence type="ECO:0000313" key="2">
    <source>
        <dbReference type="EMBL" id="QDH20571.1"/>
    </source>
</evidence>
<dbReference type="CDD" id="cd24007">
    <property type="entry name" value="ASKHA_NBD_eukNAGK-like"/>
    <property type="match status" value="1"/>
</dbReference>
<dbReference type="KEGG" id="saca:FFV09_06655"/>
<sequence length="324" mass="34986">MNYYLGVDGGGSKTLAVVCDESGRIVGRGQSGCGNHQLGAAPAEQQIRLAVDEALERAGIRREQVRRSVFGLAGADREADFRILRPMIARLGLDRHEIVCDTVIGLRAGTRQAHGVVVICGTGTNCYGINRSGEELQVGGFGYTFGDFGGGSDLAVEVFRSVIRAWEGREQPTLLAEATLSRLAMGSEEEMFHHYLDTGRPIPPDLAKVLFDVAEADELARSILARQGRELGRAAGAVIRKLEMEHDRFDLVMAGSILTRGDSRYILPFLDGEVRAAAPGCRLSVLTLEPVAGALFMAMSEQGGTDEELYRRIHQQLSVKAASA</sequence>
<dbReference type="InterPro" id="IPR043129">
    <property type="entry name" value="ATPase_NBD"/>
</dbReference>
<dbReference type="InterPro" id="IPR002731">
    <property type="entry name" value="ATPase_BadF"/>
</dbReference>
<evidence type="ECO:0000259" key="1">
    <source>
        <dbReference type="Pfam" id="PF01869"/>
    </source>
</evidence>
<proteinExistence type="predicted"/>
<feature type="domain" description="ATPase BadF/BadG/BcrA/BcrD type" evidence="1">
    <location>
        <begin position="5"/>
        <end position="260"/>
    </location>
</feature>
<dbReference type="InterPro" id="IPR052519">
    <property type="entry name" value="Euk-type_GlcNAc_Kinase"/>
</dbReference>
<dbReference type="Pfam" id="PF01869">
    <property type="entry name" value="BcrAD_BadFG"/>
    <property type="match status" value="1"/>
</dbReference>
<dbReference type="PANTHER" id="PTHR43190:SF3">
    <property type="entry name" value="N-ACETYL-D-GLUCOSAMINE KINASE"/>
    <property type="match status" value="1"/>
</dbReference>
<dbReference type="PANTHER" id="PTHR43190">
    <property type="entry name" value="N-ACETYL-D-GLUCOSAMINE KINASE"/>
    <property type="match status" value="1"/>
</dbReference>
<dbReference type="OrthoDB" id="9772633at2"/>
<keyword evidence="3" id="KW-1185">Reference proteome</keyword>
<gene>
    <name evidence="2" type="ORF">FFV09_06655</name>
</gene>
<dbReference type="EMBL" id="CP041217">
    <property type="protein sequence ID" value="QDH20571.1"/>
    <property type="molecule type" value="Genomic_DNA"/>
</dbReference>
<dbReference type="SUPFAM" id="SSF53067">
    <property type="entry name" value="Actin-like ATPase domain"/>
    <property type="match status" value="2"/>
</dbReference>
<evidence type="ECO:0000313" key="3">
    <source>
        <dbReference type="Proteomes" id="UP000316968"/>
    </source>
</evidence>
<organism evidence="2 3">
    <name type="scientific">Saccharibacillus brassicae</name>
    <dbReference type="NCBI Taxonomy" id="2583377"/>
    <lineage>
        <taxon>Bacteria</taxon>
        <taxon>Bacillati</taxon>
        <taxon>Bacillota</taxon>
        <taxon>Bacilli</taxon>
        <taxon>Bacillales</taxon>
        <taxon>Paenibacillaceae</taxon>
        <taxon>Saccharibacillus</taxon>
    </lineage>
</organism>
<protein>
    <submittedName>
        <fullName evidence="2">ATPase</fullName>
    </submittedName>
</protein>
<reference evidence="2 3" key="1">
    <citation type="submission" date="2019-06" db="EMBL/GenBank/DDBJ databases">
        <title>Saccharibacillus brassicae sp. nov., an endophytic bacterium isolated from Chinese cabbage seeds (Brassica pekinensis).</title>
        <authorList>
            <person name="Jiang L."/>
            <person name="Lee J."/>
            <person name="Kim S.W."/>
        </authorList>
    </citation>
    <scope>NUCLEOTIDE SEQUENCE [LARGE SCALE GENOMIC DNA]</scope>
    <source>
        <strain evidence="3">KCTC 43072 / ATSA2</strain>
    </source>
</reference>
<accession>A0A4Y6UW32</accession>
<name>A0A4Y6UW32_SACBS</name>
<dbReference type="AlphaFoldDB" id="A0A4Y6UW32"/>